<keyword evidence="3" id="KW-0106">Calcium</keyword>
<evidence type="ECO:0000259" key="5">
    <source>
        <dbReference type="PROSITE" id="PS50222"/>
    </source>
</evidence>
<dbReference type="InterPro" id="IPR051581">
    <property type="entry name" value="Ca-bind"/>
</dbReference>
<comment type="caution">
    <text evidence="6">The sequence shown here is derived from an EMBL/GenBank/DDBJ whole genome shotgun (WGS) entry which is preliminary data.</text>
</comment>
<organism evidence="6 7">
    <name type="scientific">Aureococcus anophagefferens</name>
    <name type="common">Harmful bloom alga</name>
    <dbReference type="NCBI Taxonomy" id="44056"/>
    <lineage>
        <taxon>Eukaryota</taxon>
        <taxon>Sar</taxon>
        <taxon>Stramenopiles</taxon>
        <taxon>Ochrophyta</taxon>
        <taxon>Pelagophyceae</taxon>
        <taxon>Pelagomonadales</taxon>
        <taxon>Pelagomonadaceae</taxon>
        <taxon>Aureococcus</taxon>
    </lineage>
</organism>
<dbReference type="InterPro" id="IPR002048">
    <property type="entry name" value="EF_hand_dom"/>
</dbReference>
<feature type="region of interest" description="Disordered" evidence="4">
    <location>
        <begin position="759"/>
        <end position="840"/>
    </location>
</feature>
<name>A0ABR1FGT0_AURAN</name>
<feature type="domain" description="EF-hand" evidence="5">
    <location>
        <begin position="539"/>
        <end position="574"/>
    </location>
</feature>
<evidence type="ECO:0000256" key="3">
    <source>
        <dbReference type="ARBA" id="ARBA00022837"/>
    </source>
</evidence>
<dbReference type="PROSITE" id="PS50222">
    <property type="entry name" value="EF_HAND_2"/>
    <property type="match status" value="1"/>
</dbReference>
<sequence>MDQLELRSVVLGAVERYDGDGTGSIHASLFLQAIEGLGLKYGMRVVDDIMCECAISEEGYVDYREFRDAVSAEGREAALAELEPRQPAPRSAKKMSHGYVDAPVRPFQAHAATVEAEHQQRVAREKRRELQVVFERYSRGFSDDAGLKAELRDLGLQVTADLDAALAKARGGNDLVFHKFYRALVARDSGGPPLAPTEGRYKGHAATVSVRDHAAAGGRRPQTYAEVDEDVVEEFMSFYGARKRTNPARNASIFGRSLALQGQSLEDELLGELPRDEGMGADGSPKKSLTGRKLFGSRSRELQGSSQAWSYKDGEVKRKETSTDARFATATKVAMRAGLGEPEVVGIRNSEQALQRQQIYAAVRKLGHGDMSARAFQDRMFAMGVEIPPAVLKLLTDCEASGEANLSKFVSAFERYFDARQRDFGINAVDVDTELASKVLAALRRKGAHGLRALFLGLGRVATLPLDGDAHDAEPAVDFAQFCSALDAHASPATLDLPERRAFFARFDMMKNGMLSPTQLVQYCCNVAFPGDVGGFPPKRLAAVRAAFQKFDRVGDGLADANEVRRAFDAHKHPLVLDGVADATAVRKDFAAFLPANRHGAITADDWEAYYCQVSAALGPGDVSFLRWVKGPWRVPDAPPAPKEFCRRGLRGGAKNSDDPTFAVPKPMSGQCHGDIVAWNQEKSHLERRDDAHAVKRGQSRVERQNFHFARDFGKVSLDEAVSEMDQQFGVKRSSALTLAHAAGEGGILKWYAPRDESERLAASAPPPPVPRADVSGAAGGGSGTFSAHPLELRERAQHPQQAANWNRGCPYGADPEPAAAAAKKQGATPVSLKSLLHKN</sequence>
<dbReference type="PANTHER" id="PTHR34524">
    <property type="entry name" value="CALCYPHOSIN"/>
    <property type="match status" value="1"/>
</dbReference>
<accession>A0ABR1FGT0</accession>
<dbReference type="SUPFAM" id="SSF47473">
    <property type="entry name" value="EF-hand"/>
    <property type="match status" value="2"/>
</dbReference>
<keyword evidence="2" id="KW-0677">Repeat</keyword>
<proteinExistence type="predicted"/>
<dbReference type="EMBL" id="JBBJCI010000427">
    <property type="protein sequence ID" value="KAK7230553.1"/>
    <property type="molecule type" value="Genomic_DNA"/>
</dbReference>
<evidence type="ECO:0000256" key="4">
    <source>
        <dbReference type="SAM" id="MobiDB-lite"/>
    </source>
</evidence>
<evidence type="ECO:0000256" key="1">
    <source>
        <dbReference type="ARBA" id="ARBA00022723"/>
    </source>
</evidence>
<gene>
    <name evidence="6" type="ORF">SO694_00079054</name>
</gene>
<dbReference type="InterPro" id="IPR011992">
    <property type="entry name" value="EF-hand-dom_pair"/>
</dbReference>
<dbReference type="PANTHER" id="PTHR34524:SF6">
    <property type="entry name" value="CALCYPHOSINE LIKE"/>
    <property type="match status" value="1"/>
</dbReference>
<keyword evidence="7" id="KW-1185">Reference proteome</keyword>
<dbReference type="Gene3D" id="1.10.238.10">
    <property type="entry name" value="EF-hand"/>
    <property type="match status" value="2"/>
</dbReference>
<protein>
    <recommendedName>
        <fullName evidence="5">EF-hand domain-containing protein</fullName>
    </recommendedName>
</protein>
<dbReference type="Proteomes" id="UP001363151">
    <property type="component" value="Unassembled WGS sequence"/>
</dbReference>
<evidence type="ECO:0000313" key="7">
    <source>
        <dbReference type="Proteomes" id="UP001363151"/>
    </source>
</evidence>
<evidence type="ECO:0000313" key="6">
    <source>
        <dbReference type="EMBL" id="KAK7230553.1"/>
    </source>
</evidence>
<keyword evidence="1" id="KW-0479">Metal-binding</keyword>
<reference evidence="6 7" key="1">
    <citation type="submission" date="2024-03" db="EMBL/GenBank/DDBJ databases">
        <title>Aureococcus anophagefferens CCMP1851 and Kratosvirus quantuckense: Draft genome of a second virus-susceptible host strain in the model system.</title>
        <authorList>
            <person name="Chase E."/>
            <person name="Truchon A.R."/>
            <person name="Schepens W."/>
            <person name="Wilhelm S.W."/>
        </authorList>
    </citation>
    <scope>NUCLEOTIDE SEQUENCE [LARGE SCALE GENOMIC DNA]</scope>
    <source>
        <strain evidence="6 7">CCMP1851</strain>
    </source>
</reference>
<feature type="region of interest" description="Disordered" evidence="4">
    <location>
        <begin position="274"/>
        <end position="308"/>
    </location>
</feature>
<evidence type="ECO:0000256" key="2">
    <source>
        <dbReference type="ARBA" id="ARBA00022737"/>
    </source>
</evidence>